<reference evidence="5" key="1">
    <citation type="journal article" date="2022" name="Cell">
        <title>Design, construction, and in vivo augmentation of a complex gut microbiome.</title>
        <authorList>
            <person name="Cheng A.G."/>
            <person name="Ho P.Y."/>
            <person name="Aranda-Diaz A."/>
            <person name="Jain S."/>
            <person name="Yu F.B."/>
            <person name="Meng X."/>
            <person name="Wang M."/>
            <person name="Iakiviak M."/>
            <person name="Nagashima K."/>
            <person name="Zhao A."/>
            <person name="Murugkar P."/>
            <person name="Patil A."/>
            <person name="Atabakhsh K."/>
            <person name="Weakley A."/>
            <person name="Yan J."/>
            <person name="Brumbaugh A.R."/>
            <person name="Higginbottom S."/>
            <person name="Dimas A."/>
            <person name="Shiver A.L."/>
            <person name="Deutschbauer A."/>
            <person name="Neff N."/>
            <person name="Sonnenburg J.L."/>
            <person name="Huang K.C."/>
            <person name="Fischbach M.A."/>
        </authorList>
    </citation>
    <scope>NUCLEOTIDE SEQUENCE</scope>
    <source>
        <strain evidence="5">AP11</strain>
    </source>
</reference>
<dbReference type="Pfam" id="PF03938">
    <property type="entry name" value="OmpH"/>
    <property type="match status" value="1"/>
</dbReference>
<dbReference type="PANTHER" id="PTHR35089">
    <property type="entry name" value="CHAPERONE PROTEIN SKP"/>
    <property type="match status" value="1"/>
</dbReference>
<keyword evidence="2 4" id="KW-0732">Signal</keyword>
<evidence type="ECO:0000313" key="5">
    <source>
        <dbReference type="EMBL" id="UWN57496.1"/>
    </source>
</evidence>
<dbReference type="InterPro" id="IPR005632">
    <property type="entry name" value="Chaperone_Skp"/>
</dbReference>
<proteinExistence type="inferred from homology"/>
<evidence type="ECO:0000256" key="2">
    <source>
        <dbReference type="ARBA" id="ARBA00022729"/>
    </source>
</evidence>
<feature type="chain" id="PRO_5046015020" evidence="4">
    <location>
        <begin position="24"/>
        <end position="184"/>
    </location>
</feature>
<accession>A0ABY5V1X8</accession>
<protein>
    <submittedName>
        <fullName evidence="5">OmpH family outer membrane protein</fullName>
    </submittedName>
</protein>
<keyword evidence="3" id="KW-0175">Coiled coil</keyword>
<dbReference type="GeneID" id="82890388"/>
<dbReference type="SMART" id="SM00935">
    <property type="entry name" value="OmpH"/>
    <property type="match status" value="1"/>
</dbReference>
<evidence type="ECO:0000256" key="3">
    <source>
        <dbReference type="SAM" id="Coils"/>
    </source>
</evidence>
<feature type="coiled-coil region" evidence="3">
    <location>
        <begin position="70"/>
        <end position="112"/>
    </location>
</feature>
<dbReference type="InterPro" id="IPR024930">
    <property type="entry name" value="Skp_dom_sf"/>
</dbReference>
<evidence type="ECO:0000256" key="1">
    <source>
        <dbReference type="ARBA" id="ARBA00009091"/>
    </source>
</evidence>
<dbReference type="EMBL" id="CP102294">
    <property type="protein sequence ID" value="UWN57496.1"/>
    <property type="molecule type" value="Genomic_DNA"/>
</dbReference>
<dbReference type="Gene3D" id="3.30.910.20">
    <property type="entry name" value="Skp domain"/>
    <property type="match status" value="1"/>
</dbReference>
<dbReference type="Proteomes" id="UP001059295">
    <property type="component" value="Chromosome"/>
</dbReference>
<dbReference type="SUPFAM" id="SSF111384">
    <property type="entry name" value="OmpH-like"/>
    <property type="match status" value="1"/>
</dbReference>
<comment type="similarity">
    <text evidence="1">Belongs to the Skp family.</text>
</comment>
<sequence length="184" mass="20420">MKTLFKLTLALAVVAVCGSTASAQKFGYINMAELVTLMPESDSASVKLQALQKELGDQLDAVQVEFNTKYQEYQKNQATYSEAVNQLKTKELNDLQNRYQELQQVASQQFQKTQGDLLTPIYDKAQKAVEKVSKDNGFTLVFNVTSDPLAYYNSATVTDVLPLVKKELNLKDKPAAEQTTAPAQ</sequence>
<evidence type="ECO:0000313" key="6">
    <source>
        <dbReference type="Proteomes" id="UP001059295"/>
    </source>
</evidence>
<keyword evidence="6" id="KW-1185">Reference proteome</keyword>
<gene>
    <name evidence="5" type="ORF">NQ491_01600</name>
</gene>
<organism evidence="5 6">
    <name type="scientific">Alistipes ihumii AP11</name>
    <dbReference type="NCBI Taxonomy" id="1211813"/>
    <lineage>
        <taxon>Bacteria</taxon>
        <taxon>Pseudomonadati</taxon>
        <taxon>Bacteroidota</taxon>
        <taxon>Bacteroidia</taxon>
        <taxon>Bacteroidales</taxon>
        <taxon>Rikenellaceae</taxon>
        <taxon>Alistipes</taxon>
    </lineage>
</organism>
<name>A0ABY5V1X8_9BACT</name>
<dbReference type="PANTHER" id="PTHR35089:SF1">
    <property type="entry name" value="CHAPERONE PROTEIN SKP"/>
    <property type="match status" value="1"/>
</dbReference>
<dbReference type="RefSeq" id="WP_026089523.1">
    <property type="nucleotide sequence ID" value="NZ_CAPH01000006.1"/>
</dbReference>
<evidence type="ECO:0000256" key="4">
    <source>
        <dbReference type="SAM" id="SignalP"/>
    </source>
</evidence>
<feature type="signal peptide" evidence="4">
    <location>
        <begin position="1"/>
        <end position="23"/>
    </location>
</feature>